<dbReference type="RefSeq" id="WP_149919565.1">
    <property type="nucleotide sequence ID" value="NZ_JADNGK010000038.1"/>
</dbReference>
<dbReference type="Pfam" id="PF00589">
    <property type="entry name" value="Phage_integrase"/>
    <property type="match status" value="1"/>
</dbReference>
<dbReference type="GO" id="GO:0003677">
    <property type="term" value="F:DNA binding"/>
    <property type="evidence" value="ECO:0007669"/>
    <property type="project" value="UniProtKB-UniRule"/>
</dbReference>
<dbReference type="EMBL" id="VWAW01000004">
    <property type="protein sequence ID" value="KAA5176098.1"/>
    <property type="molecule type" value="Genomic_DNA"/>
</dbReference>
<evidence type="ECO:0000313" key="6">
    <source>
        <dbReference type="Proteomes" id="UP000436803"/>
    </source>
</evidence>
<keyword evidence="2" id="KW-0229">DNA integration</keyword>
<dbReference type="InterPro" id="IPR011010">
    <property type="entry name" value="DNA_brk_join_enz"/>
</dbReference>
<dbReference type="Gene3D" id="1.10.443.10">
    <property type="entry name" value="Intergrase catalytic core"/>
    <property type="match status" value="1"/>
</dbReference>
<name>A0A642KS44_BACFG</name>
<dbReference type="Gene3D" id="1.10.150.130">
    <property type="match status" value="1"/>
</dbReference>
<dbReference type="Proteomes" id="UP000436803">
    <property type="component" value="Unassembled WGS sequence"/>
</dbReference>
<evidence type="ECO:0000256" key="2">
    <source>
        <dbReference type="ARBA" id="ARBA00022908"/>
    </source>
</evidence>
<dbReference type="GO" id="GO:0015074">
    <property type="term" value="P:DNA integration"/>
    <property type="evidence" value="ECO:0007669"/>
    <property type="project" value="UniProtKB-KW"/>
</dbReference>
<dbReference type="SUPFAM" id="SSF56349">
    <property type="entry name" value="DNA breaking-rejoining enzymes"/>
    <property type="match status" value="1"/>
</dbReference>
<proteinExistence type="inferred from homology"/>
<accession>A0A642KS44</accession>
<keyword evidence="4" id="KW-0233">DNA recombination</keyword>
<dbReference type="InterPro" id="IPR010998">
    <property type="entry name" value="Integrase_recombinase_N"/>
</dbReference>
<dbReference type="InterPro" id="IPR002104">
    <property type="entry name" value="Integrase_catalytic"/>
</dbReference>
<dbReference type="PROSITE" id="PS51898">
    <property type="entry name" value="TYR_RECOMBINASE"/>
    <property type="match status" value="1"/>
</dbReference>
<comment type="caution">
    <text evidence="5">The sequence shown here is derived from an EMBL/GenBank/DDBJ whole genome shotgun (WGS) entry which is preliminary data.</text>
</comment>
<sequence>MKKKEELLQFAEHYRDFIEEAVRCGSLHTVKNYKVAMGLYLSFLEKFYAVDKWNFSVNHFDASILNHFLDWLSDTRKCTAQTCNVRLASLKAFLKYVSGRDTSYLWLYTKATNIKSRKELNPKIVEPLSRTAVNALLLAPDTTTASGIKYATIMIFLYTTATRLDEILSIKIEDLHLNEAPAHVTVIGKGRISRTLFIHKKLISYLTKYIIIHHGEKPISSALLFYSKSKGFYTKLSEEGINKQLKKYAEIAHKTCNEVPLDLHSHQFRHSAATHALENNMSIFQISKMLGHKSITTTMTYLGVTPKLREDAIKKLEYDQLTEVKPLWKDNISELQAVFGL</sequence>
<dbReference type="PANTHER" id="PTHR30349">
    <property type="entry name" value="PHAGE INTEGRASE-RELATED"/>
    <property type="match status" value="1"/>
</dbReference>
<dbReference type="InterPro" id="IPR050090">
    <property type="entry name" value="Tyrosine_recombinase_XerCD"/>
</dbReference>
<dbReference type="InterPro" id="IPR013762">
    <property type="entry name" value="Integrase-like_cat_sf"/>
</dbReference>
<dbReference type="AlphaFoldDB" id="A0A642KS44"/>
<dbReference type="PROSITE" id="PS51900">
    <property type="entry name" value="CB"/>
    <property type="match status" value="1"/>
</dbReference>
<evidence type="ECO:0000313" key="5">
    <source>
        <dbReference type="EMBL" id="KAA5176098.1"/>
    </source>
</evidence>
<dbReference type="GO" id="GO:0006310">
    <property type="term" value="P:DNA recombination"/>
    <property type="evidence" value="ECO:0007669"/>
    <property type="project" value="UniProtKB-KW"/>
</dbReference>
<gene>
    <name evidence="5" type="ORF">F2Z29_05950</name>
</gene>
<comment type="similarity">
    <text evidence="1">Belongs to the 'phage' integrase family.</text>
</comment>
<evidence type="ECO:0000256" key="3">
    <source>
        <dbReference type="ARBA" id="ARBA00023125"/>
    </source>
</evidence>
<dbReference type="InterPro" id="IPR044068">
    <property type="entry name" value="CB"/>
</dbReference>
<evidence type="ECO:0000256" key="4">
    <source>
        <dbReference type="ARBA" id="ARBA00023172"/>
    </source>
</evidence>
<organism evidence="5 6">
    <name type="scientific">Bacteroides fragilis</name>
    <dbReference type="NCBI Taxonomy" id="817"/>
    <lineage>
        <taxon>Bacteria</taxon>
        <taxon>Pseudomonadati</taxon>
        <taxon>Bacteroidota</taxon>
        <taxon>Bacteroidia</taxon>
        <taxon>Bacteroidales</taxon>
        <taxon>Bacteroidaceae</taxon>
        <taxon>Bacteroides</taxon>
    </lineage>
</organism>
<keyword evidence="3" id="KW-0238">DNA-binding</keyword>
<evidence type="ECO:0000256" key="1">
    <source>
        <dbReference type="ARBA" id="ARBA00008857"/>
    </source>
</evidence>
<protein>
    <submittedName>
        <fullName evidence="5">Tyrosine-type recombinase/integrase</fullName>
    </submittedName>
</protein>
<reference evidence="5 6" key="1">
    <citation type="journal article" date="2019" name="Nat. Med.">
        <title>A library of human gut bacterial isolates paired with longitudinal multiomics data enables mechanistic microbiome research.</title>
        <authorList>
            <person name="Poyet M."/>
            <person name="Groussin M."/>
            <person name="Gibbons S.M."/>
            <person name="Avila-Pacheco J."/>
            <person name="Jiang X."/>
            <person name="Kearney S.M."/>
            <person name="Perrotta A.R."/>
            <person name="Berdy B."/>
            <person name="Zhao S."/>
            <person name="Lieberman T.D."/>
            <person name="Swanson P.K."/>
            <person name="Smith M."/>
            <person name="Roesemann S."/>
            <person name="Alexander J.E."/>
            <person name="Rich S.A."/>
            <person name="Livny J."/>
            <person name="Vlamakis H."/>
            <person name="Clish C."/>
            <person name="Bullock K."/>
            <person name="Deik A."/>
            <person name="Scott J."/>
            <person name="Pierce K.A."/>
            <person name="Xavier R.J."/>
            <person name="Alm E.J."/>
        </authorList>
    </citation>
    <scope>NUCLEOTIDE SEQUENCE [LARGE SCALE GENOMIC DNA]</scope>
    <source>
        <strain evidence="5 6">BIOML-A7</strain>
    </source>
</reference>
<dbReference type="PANTHER" id="PTHR30349:SF41">
    <property type="entry name" value="INTEGRASE_RECOMBINASE PROTEIN MJ0367-RELATED"/>
    <property type="match status" value="1"/>
</dbReference>